<feature type="coiled-coil region" evidence="1">
    <location>
        <begin position="53"/>
        <end position="80"/>
    </location>
</feature>
<dbReference type="Proteomes" id="UP001589776">
    <property type="component" value="Unassembled WGS sequence"/>
</dbReference>
<dbReference type="InterPro" id="IPR018770">
    <property type="entry name" value="ChloroindolylP_hydrolase"/>
</dbReference>
<reference evidence="2 3" key="1">
    <citation type="submission" date="2024-09" db="EMBL/GenBank/DDBJ databases">
        <authorList>
            <person name="Sun Q."/>
            <person name="Mori K."/>
        </authorList>
    </citation>
    <scope>NUCLEOTIDE SEQUENCE [LARGE SCALE GENOMIC DNA]</scope>
    <source>
        <strain evidence="2 3">CCM 7759</strain>
    </source>
</reference>
<dbReference type="RefSeq" id="WP_377472933.1">
    <property type="nucleotide sequence ID" value="NZ_JBHLWN010000098.1"/>
</dbReference>
<evidence type="ECO:0000313" key="2">
    <source>
        <dbReference type="EMBL" id="MFC0215485.1"/>
    </source>
</evidence>
<keyword evidence="1" id="KW-0175">Coiled coil</keyword>
<evidence type="ECO:0000313" key="3">
    <source>
        <dbReference type="Proteomes" id="UP001589776"/>
    </source>
</evidence>
<organism evidence="2 3">
    <name type="scientific">Paenibacillus chartarius</name>
    <dbReference type="NCBI Taxonomy" id="747481"/>
    <lineage>
        <taxon>Bacteria</taxon>
        <taxon>Bacillati</taxon>
        <taxon>Bacillota</taxon>
        <taxon>Bacilli</taxon>
        <taxon>Bacillales</taxon>
        <taxon>Paenibacillaceae</taxon>
        <taxon>Paenibacillus</taxon>
    </lineage>
</organism>
<proteinExistence type="predicted"/>
<keyword evidence="3" id="KW-1185">Reference proteome</keyword>
<accession>A0ABV6DS69</accession>
<comment type="caution">
    <text evidence="2">The sequence shown here is derived from an EMBL/GenBank/DDBJ whole genome shotgun (WGS) entry which is preliminary data.</text>
</comment>
<sequence>MPQVKIILATALSAAAFLVFLFALDFGVILSAVLGAAIYGALQLLLTTTDPTIRLYGELLREARRKLHRLREASGGLRSRVVRGHVDEIIAITNRVIAFTEKKATQLPEVRQMLSFYLDATVQIVTAYAETAALTGSDSRAGSDFAGKAEESLEAIRDHFHAQYERLVRSDLSDLTARMEALKEMLDWEGLR</sequence>
<evidence type="ECO:0000256" key="1">
    <source>
        <dbReference type="SAM" id="Coils"/>
    </source>
</evidence>
<gene>
    <name evidence="2" type="ORF">ACFFK0_24125</name>
</gene>
<dbReference type="Pfam" id="PF10112">
    <property type="entry name" value="Halogen_Hydrol"/>
    <property type="match status" value="1"/>
</dbReference>
<name>A0ABV6DS69_9BACL</name>
<protein>
    <submittedName>
        <fullName evidence="2">5-bromo-4-chloroindolyl phosphate hydrolysis family protein</fullName>
    </submittedName>
</protein>
<dbReference type="EMBL" id="JBHLWN010000098">
    <property type="protein sequence ID" value="MFC0215485.1"/>
    <property type="molecule type" value="Genomic_DNA"/>
</dbReference>